<protein>
    <submittedName>
        <fullName evidence="1">Uncharacterized protein</fullName>
    </submittedName>
</protein>
<evidence type="ECO:0000313" key="1">
    <source>
        <dbReference type="EMBL" id="XFH00988.1"/>
    </source>
</evidence>
<dbReference type="EMBL" id="CP138333">
    <property type="protein sequence ID" value="XFH00988.1"/>
    <property type="molecule type" value="Genomic_DNA"/>
</dbReference>
<reference evidence="2" key="1">
    <citation type="submission" date="2023-10" db="EMBL/GenBank/DDBJ databases">
        <title>Genome analysis and identification of Salinococcus sp. Bachu38 nov., a PGPR from the rhizosphere of Tamarix.</title>
        <authorList>
            <person name="Liang Z."/>
            <person name="Zhang X."/>
            <person name="Jia J."/>
            <person name="Chen X."/>
            <person name="Wang Y."/>
            <person name="Wang Q."/>
            <person name="Wang R."/>
        </authorList>
    </citation>
    <scope>NUCLEOTIDE SEQUENCE [LARGE SCALE GENOMIC DNA]</scope>
    <source>
        <strain evidence="2">Bachu38</strain>
    </source>
</reference>
<proteinExistence type="predicted"/>
<sequence length="41" mass="4529">MSRGLLEAVPDSISTGQLIIPQGDETMVFNDNRFLINIEPP</sequence>
<gene>
    <name evidence="1" type="ORF">RQP18_13325</name>
</gene>
<organism evidence="1 2">
    <name type="scientific">Salinicoccus bachuensis</name>
    <dbReference type="NCBI Taxonomy" id="3136731"/>
    <lineage>
        <taxon>Bacteria</taxon>
        <taxon>Bacillati</taxon>
        <taxon>Bacillota</taxon>
        <taxon>Bacilli</taxon>
        <taxon>Bacillales</taxon>
        <taxon>Staphylococcaceae</taxon>
        <taxon>Salinicoccus</taxon>
    </lineage>
</organism>
<name>A0ABZ3IE04_9STAP</name>
<accession>A0ABZ3IE04</accession>
<dbReference type="Proteomes" id="UP001455384">
    <property type="component" value="Chromosome"/>
</dbReference>
<evidence type="ECO:0000313" key="2">
    <source>
        <dbReference type="Proteomes" id="UP001455384"/>
    </source>
</evidence>
<keyword evidence="2" id="KW-1185">Reference proteome</keyword>
<dbReference type="RefSeq" id="WP_373446021.1">
    <property type="nucleotide sequence ID" value="NZ_CP138333.2"/>
</dbReference>